<dbReference type="PANTHER" id="PTHR40455">
    <property type="entry name" value="ANTITOXIN HIGA"/>
    <property type="match status" value="1"/>
</dbReference>
<protein>
    <recommendedName>
        <fullName evidence="2">HTH cro/C1-type domain-containing protein</fullName>
    </recommendedName>
</protein>
<dbReference type="Proteomes" id="UP000249898">
    <property type="component" value="Chromosome"/>
</dbReference>
<name>A0A2Z4PVP1_9GAMM</name>
<dbReference type="PANTHER" id="PTHR40455:SF1">
    <property type="entry name" value="ANTITOXIN HIGA"/>
    <property type="match status" value="1"/>
</dbReference>
<dbReference type="Gene3D" id="1.10.10.2910">
    <property type="match status" value="1"/>
</dbReference>
<dbReference type="RefSeq" id="WP_112140279.1">
    <property type="nucleotide sequence ID" value="NZ_CP016181.1"/>
</dbReference>
<accession>A0A2Z4PVP1</accession>
<dbReference type="Pfam" id="PF01381">
    <property type="entry name" value="HTH_3"/>
    <property type="match status" value="1"/>
</dbReference>
<dbReference type="EMBL" id="CP016181">
    <property type="protein sequence ID" value="AWY01641.1"/>
    <property type="molecule type" value="Genomic_DNA"/>
</dbReference>
<dbReference type="GO" id="GO:0001046">
    <property type="term" value="F:core promoter sequence-specific DNA binding"/>
    <property type="evidence" value="ECO:0007669"/>
    <property type="project" value="TreeGrafter"/>
</dbReference>
<dbReference type="Gene3D" id="1.10.260.40">
    <property type="entry name" value="lambda repressor-like DNA-binding domains"/>
    <property type="match status" value="1"/>
</dbReference>
<feature type="domain" description="HTH cro/C1-type" evidence="2">
    <location>
        <begin position="67"/>
        <end position="120"/>
    </location>
</feature>
<evidence type="ECO:0000256" key="1">
    <source>
        <dbReference type="ARBA" id="ARBA00007227"/>
    </source>
</evidence>
<dbReference type="SUPFAM" id="SSF47413">
    <property type="entry name" value="lambda repressor-like DNA-binding domains"/>
    <property type="match status" value="1"/>
</dbReference>
<proteinExistence type="inferred from homology"/>
<evidence type="ECO:0000259" key="2">
    <source>
        <dbReference type="PROSITE" id="PS50943"/>
    </source>
</evidence>
<dbReference type="CDD" id="cd00093">
    <property type="entry name" value="HTH_XRE"/>
    <property type="match status" value="1"/>
</dbReference>
<dbReference type="Pfam" id="PF06114">
    <property type="entry name" value="Peptidase_M78"/>
    <property type="match status" value="1"/>
</dbReference>
<reference evidence="3 4" key="1">
    <citation type="submission" date="2016-06" db="EMBL/GenBank/DDBJ databases">
        <title>The sequenced genome of the ice-adhering bacterium Marinomonas primoryensis, from Antarctica.</title>
        <authorList>
            <person name="Graham L."/>
            <person name="Vance T.D.R."/>
            <person name="Davies P.L."/>
        </authorList>
    </citation>
    <scope>NUCLEOTIDE SEQUENCE [LARGE SCALE GENOMIC DNA]</scope>
    <source>
        <strain evidence="3 4">AceL</strain>
    </source>
</reference>
<dbReference type="InterPro" id="IPR010359">
    <property type="entry name" value="IrrE_HExxH"/>
</dbReference>
<evidence type="ECO:0000313" key="3">
    <source>
        <dbReference type="EMBL" id="AWY01641.1"/>
    </source>
</evidence>
<evidence type="ECO:0000313" key="4">
    <source>
        <dbReference type="Proteomes" id="UP000249898"/>
    </source>
</evidence>
<dbReference type="PROSITE" id="PS50943">
    <property type="entry name" value="HTH_CROC1"/>
    <property type="match status" value="1"/>
</dbReference>
<gene>
    <name evidence="3" type="ORF">A8139_17980</name>
</gene>
<dbReference type="GO" id="GO:0006355">
    <property type="term" value="P:regulation of DNA-templated transcription"/>
    <property type="evidence" value="ECO:0007669"/>
    <property type="project" value="InterPro"/>
</dbReference>
<organism evidence="3 4">
    <name type="scientific">Marinomonas primoryensis</name>
    <dbReference type="NCBI Taxonomy" id="178399"/>
    <lineage>
        <taxon>Bacteria</taxon>
        <taxon>Pseudomonadati</taxon>
        <taxon>Pseudomonadota</taxon>
        <taxon>Gammaproteobacteria</taxon>
        <taxon>Oceanospirillales</taxon>
        <taxon>Oceanospirillaceae</taxon>
        <taxon>Marinomonas</taxon>
    </lineage>
</organism>
<dbReference type="SMART" id="SM00530">
    <property type="entry name" value="HTH_XRE"/>
    <property type="match status" value="1"/>
</dbReference>
<comment type="similarity">
    <text evidence="1">Belongs to the short-chain fatty acyl-CoA assimilation regulator (ScfR) family.</text>
</comment>
<dbReference type="AlphaFoldDB" id="A0A2Z4PVP1"/>
<dbReference type="InterPro" id="IPR010982">
    <property type="entry name" value="Lambda_DNA-bd_dom_sf"/>
</dbReference>
<sequence>MINQQVPKVIRTQDQYHEYLFEVERLFDIDLVPHSDDADRFELLTLLIENYEKSYYPITPVEPISAIKFRMEEKGLKQIDLAPYFGTKSRVSEVLSGKRPLTVSMIKSLSIGLGIAPQTLLGMESESEFTERASNQEINWSKFPIKEMVLRGWIDDIQSKAKSEIEGYVKTFIEQLGGTTASASFKRTLNGDAYSPSTHYKLYAWVSRVIQKSREKKKIGIFDPSILNKSFMKKLAQLSWSELGPKLAVQYLESYGIRVVIEPALKGTSVDGAALKDSDGTPIIALSLRLDRLDNFWFTLLHEVAHIWKHVDLDKTFVDDVEHMADTKDKFEAEANRIARDTMIPRTIWKRSQAYLKPSSKSMNELSRELKIHPAIIAGRIRKESGKYNQFSDLIGQGEVRKHFPNKQW</sequence>
<dbReference type="InterPro" id="IPR001387">
    <property type="entry name" value="Cro/C1-type_HTH"/>
</dbReference>
<dbReference type="InterPro" id="IPR039060">
    <property type="entry name" value="Antitox_HigA"/>
</dbReference>
<dbReference type="OrthoDB" id="9796786at2"/>